<keyword evidence="1" id="KW-0472">Membrane</keyword>
<gene>
    <name evidence="2" type="ORF">ENQ76_15320</name>
</gene>
<dbReference type="EMBL" id="DSOK01000422">
    <property type="protein sequence ID" value="HEN16830.1"/>
    <property type="molecule type" value="Genomic_DNA"/>
</dbReference>
<dbReference type="GO" id="GO:0008483">
    <property type="term" value="F:transaminase activity"/>
    <property type="evidence" value="ECO:0007669"/>
    <property type="project" value="UniProtKB-KW"/>
</dbReference>
<keyword evidence="2" id="KW-0032">Aminotransferase</keyword>
<reference evidence="2" key="1">
    <citation type="journal article" date="2020" name="mSystems">
        <title>Genome- and Community-Level Interaction Insights into Carbon Utilization and Element Cycling Functions of Hydrothermarchaeota in Hydrothermal Sediment.</title>
        <authorList>
            <person name="Zhou Z."/>
            <person name="Liu Y."/>
            <person name="Xu W."/>
            <person name="Pan J."/>
            <person name="Luo Z.H."/>
            <person name="Li M."/>
        </authorList>
    </citation>
    <scope>NUCLEOTIDE SEQUENCE [LARGE SCALE GENOMIC DNA]</scope>
    <source>
        <strain evidence="2">SpSt-339</strain>
    </source>
</reference>
<sequence length="101" mass="10664">MNHVAARLWTDEAGYIVSAELVLVATIAVLSLVVGLSEVAHNINDELEDVASAFGNLSQTYQVYGTSGHKGSVNGSSFYDTPDFCDNPCDIVSTPAVGENN</sequence>
<keyword evidence="1" id="KW-1133">Transmembrane helix</keyword>
<feature type="transmembrane region" description="Helical" evidence="1">
    <location>
        <begin position="15"/>
        <end position="36"/>
    </location>
</feature>
<evidence type="ECO:0000313" key="2">
    <source>
        <dbReference type="EMBL" id="HEN16830.1"/>
    </source>
</evidence>
<proteinExistence type="predicted"/>
<name>A0A7C2NYR7_9PLAN</name>
<keyword evidence="2" id="KW-0808">Transferase</keyword>
<keyword evidence="1" id="KW-0812">Transmembrane</keyword>
<comment type="caution">
    <text evidence="2">The sequence shown here is derived from an EMBL/GenBank/DDBJ whole genome shotgun (WGS) entry which is preliminary data.</text>
</comment>
<evidence type="ECO:0000256" key="1">
    <source>
        <dbReference type="SAM" id="Phobius"/>
    </source>
</evidence>
<dbReference type="AlphaFoldDB" id="A0A7C2NYR7"/>
<accession>A0A7C2NYR7</accession>
<organism evidence="2">
    <name type="scientific">Schlesneria paludicola</name>
    <dbReference type="NCBI Taxonomy" id="360056"/>
    <lineage>
        <taxon>Bacteria</taxon>
        <taxon>Pseudomonadati</taxon>
        <taxon>Planctomycetota</taxon>
        <taxon>Planctomycetia</taxon>
        <taxon>Planctomycetales</taxon>
        <taxon>Planctomycetaceae</taxon>
        <taxon>Schlesneria</taxon>
    </lineage>
</organism>
<protein>
    <submittedName>
        <fullName evidence="2">Branched-chain amino acid aminotransferase</fullName>
    </submittedName>
</protein>